<sequence>MSPFGATSTAAEVAAGHDLSGKRVIVTGANSGIGVETAVTLASVGAEVVLAVRDPVSAEPVLDRIAAAGGKAYASALELSDLRSVEAFVSREKGQPLHSLINNAGIMACPFARTAQGFEAQIGVNHLGHFHLTTLMLPDLIEAGGSRVVSVSSSGHHWSAFDFDDPHFETEQYDPIKAYGRSKTANALFAVELDRRYREHGVRAFSLMPGAIQTNLGRSMTDEIRKALGVDAASARQFTWKTPEQGAATSIWAALGHELEGLGGLYLENCDVAALNEPGRSDGVKPWAIDPVAAKLLWAWSEAAIEETI</sequence>
<evidence type="ECO:0000313" key="5">
    <source>
        <dbReference type="Proteomes" id="UP000538566"/>
    </source>
</evidence>
<dbReference type="PANTHER" id="PTHR24320">
    <property type="entry name" value="RETINOL DEHYDROGENASE"/>
    <property type="match status" value="1"/>
</dbReference>
<evidence type="ECO:0000256" key="1">
    <source>
        <dbReference type="ARBA" id="ARBA00006484"/>
    </source>
</evidence>
<keyword evidence="2" id="KW-0560">Oxidoreductase</keyword>
<evidence type="ECO:0000256" key="3">
    <source>
        <dbReference type="ARBA" id="ARBA00071493"/>
    </source>
</evidence>
<dbReference type="PANTHER" id="PTHR24320:SF283">
    <property type="entry name" value="RETINOL DEHYDROGENASE 11"/>
    <property type="match status" value="1"/>
</dbReference>
<dbReference type="AlphaFoldDB" id="A0A7W7AEK0"/>
<dbReference type="SUPFAM" id="SSF51735">
    <property type="entry name" value="NAD(P)-binding Rossmann-fold domains"/>
    <property type="match status" value="1"/>
</dbReference>
<dbReference type="Proteomes" id="UP000538566">
    <property type="component" value="Unassembled WGS sequence"/>
</dbReference>
<evidence type="ECO:0000256" key="2">
    <source>
        <dbReference type="ARBA" id="ARBA00023002"/>
    </source>
</evidence>
<name>A0A7W7AEK0_9SPHN</name>
<accession>A0A7W7AEK0</accession>
<protein>
    <recommendedName>
        <fullName evidence="3">Probable oxidoreductase</fullName>
    </recommendedName>
</protein>
<dbReference type="RefSeq" id="WP_144907340.1">
    <property type="nucleotide sequence ID" value="NZ_JACHOA010000008.1"/>
</dbReference>
<proteinExistence type="inferred from homology"/>
<gene>
    <name evidence="4" type="ORF">GGR37_003712</name>
</gene>
<keyword evidence="5" id="KW-1185">Reference proteome</keyword>
<dbReference type="InterPro" id="IPR002347">
    <property type="entry name" value="SDR_fam"/>
</dbReference>
<dbReference type="FunFam" id="3.40.50.720:FF:000594">
    <property type="entry name" value="Short-chain oxidoreductase"/>
    <property type="match status" value="1"/>
</dbReference>
<comment type="similarity">
    <text evidence="1">Belongs to the short-chain dehydrogenases/reductases (SDR) family.</text>
</comment>
<evidence type="ECO:0000313" key="4">
    <source>
        <dbReference type="EMBL" id="MBB4615416.1"/>
    </source>
</evidence>
<dbReference type="Gene3D" id="3.40.50.720">
    <property type="entry name" value="NAD(P)-binding Rossmann-like Domain"/>
    <property type="match status" value="1"/>
</dbReference>
<organism evidence="4 5">
    <name type="scientific">Novosphingobium taihuense</name>
    <dbReference type="NCBI Taxonomy" id="260085"/>
    <lineage>
        <taxon>Bacteria</taxon>
        <taxon>Pseudomonadati</taxon>
        <taxon>Pseudomonadota</taxon>
        <taxon>Alphaproteobacteria</taxon>
        <taxon>Sphingomonadales</taxon>
        <taxon>Sphingomonadaceae</taxon>
        <taxon>Novosphingobium</taxon>
    </lineage>
</organism>
<dbReference type="InterPro" id="IPR036291">
    <property type="entry name" value="NAD(P)-bd_dom_sf"/>
</dbReference>
<dbReference type="OrthoDB" id="109589at2"/>
<comment type="caution">
    <text evidence="4">The sequence shown here is derived from an EMBL/GenBank/DDBJ whole genome shotgun (WGS) entry which is preliminary data.</text>
</comment>
<reference evidence="4 5" key="1">
    <citation type="submission" date="2020-08" db="EMBL/GenBank/DDBJ databases">
        <title>Genomic Encyclopedia of Type Strains, Phase IV (KMG-IV): sequencing the most valuable type-strain genomes for metagenomic binning, comparative biology and taxonomic classification.</title>
        <authorList>
            <person name="Goeker M."/>
        </authorList>
    </citation>
    <scope>NUCLEOTIDE SEQUENCE [LARGE SCALE GENOMIC DNA]</scope>
    <source>
        <strain evidence="4 5">DSM 17507</strain>
    </source>
</reference>
<dbReference type="PRINTS" id="PR00081">
    <property type="entry name" value="GDHRDH"/>
</dbReference>
<dbReference type="GO" id="GO:0016491">
    <property type="term" value="F:oxidoreductase activity"/>
    <property type="evidence" value="ECO:0007669"/>
    <property type="project" value="UniProtKB-KW"/>
</dbReference>
<dbReference type="Pfam" id="PF00106">
    <property type="entry name" value="adh_short"/>
    <property type="match status" value="1"/>
</dbReference>
<dbReference type="EMBL" id="JACHOA010000008">
    <property type="protein sequence ID" value="MBB4615416.1"/>
    <property type="molecule type" value="Genomic_DNA"/>
</dbReference>